<reference evidence="1" key="1">
    <citation type="submission" date="2012-10" db="EMBL/GenBank/DDBJ databases">
        <authorList>
            <person name="Harkins D.M."/>
            <person name="Durkin A.S."/>
            <person name="Brinkac L.M."/>
            <person name="Haft D.H."/>
            <person name="Selengut J.D."/>
            <person name="Sanka R."/>
            <person name="DePew J."/>
            <person name="Purushe J."/>
            <person name="Matthias M.A."/>
            <person name="Vinetz J.M."/>
            <person name="Sutton G.G."/>
            <person name="Nierman W.C."/>
            <person name="Fouts D.E."/>
        </authorList>
    </citation>
    <scope>NUCLEOTIDE SEQUENCE [LARGE SCALE GENOMIC DNA]</scope>
    <source>
        <strain evidence="1">MOR084</strain>
    </source>
</reference>
<proteinExistence type="predicted"/>
<dbReference type="Proteomes" id="UP000006329">
    <property type="component" value="Unassembled WGS sequence"/>
</dbReference>
<gene>
    <name evidence="1" type="ORF">LEP1GSC179_3441</name>
</gene>
<protein>
    <submittedName>
        <fullName evidence="1">Uncharacterized protein</fullName>
    </submittedName>
</protein>
<keyword evidence="2" id="KW-1185">Reference proteome</keyword>
<dbReference type="AlphaFoldDB" id="A0A0E2BGQ6"/>
<comment type="caution">
    <text evidence="1">The sequence shown here is derived from an EMBL/GenBank/DDBJ whole genome shotgun (WGS) entry which is preliminary data.</text>
</comment>
<evidence type="ECO:0000313" key="1">
    <source>
        <dbReference type="EMBL" id="EKO34520.1"/>
    </source>
</evidence>
<evidence type="ECO:0000313" key="2">
    <source>
        <dbReference type="Proteomes" id="UP000006329"/>
    </source>
</evidence>
<sequence>MSQEEGIKFWIFNENFKKISVGFDIKTESHFHCIRTPN</sequence>
<organism evidence="1 2">
    <name type="scientific">Leptospira santarosai str. MOR084</name>
    <dbReference type="NCBI Taxonomy" id="1049984"/>
    <lineage>
        <taxon>Bacteria</taxon>
        <taxon>Pseudomonadati</taxon>
        <taxon>Spirochaetota</taxon>
        <taxon>Spirochaetia</taxon>
        <taxon>Leptospirales</taxon>
        <taxon>Leptospiraceae</taxon>
        <taxon>Leptospira</taxon>
    </lineage>
</organism>
<accession>A0A0E2BGQ6</accession>
<name>A0A0E2BGQ6_9LEPT</name>
<dbReference type="EMBL" id="AHON02000029">
    <property type="protein sequence ID" value="EKO34520.1"/>
    <property type="molecule type" value="Genomic_DNA"/>
</dbReference>